<reference evidence="2" key="1">
    <citation type="journal article" date="2019" name="Int. J. Syst. Evol. Microbiol.">
        <title>The Global Catalogue of Microorganisms (GCM) 10K type strain sequencing project: providing services to taxonomists for standard genome sequencing and annotation.</title>
        <authorList>
            <consortium name="The Broad Institute Genomics Platform"/>
            <consortium name="The Broad Institute Genome Sequencing Center for Infectious Disease"/>
            <person name="Wu L."/>
            <person name="Ma J."/>
        </authorList>
    </citation>
    <scope>NUCLEOTIDE SEQUENCE [LARGE SCALE GENOMIC DNA]</scope>
    <source>
        <strain evidence="2">CCM 8893</strain>
    </source>
</reference>
<keyword evidence="2" id="KW-1185">Reference proteome</keyword>
<gene>
    <name evidence="1" type="ORF">ACFP1M_06010</name>
</gene>
<comment type="caution">
    <text evidence="1">The sequence shown here is derived from an EMBL/GenBank/DDBJ whole genome shotgun (WGS) entry which is preliminary data.</text>
</comment>
<evidence type="ECO:0000313" key="1">
    <source>
        <dbReference type="EMBL" id="MFC6289755.1"/>
    </source>
</evidence>
<protein>
    <submittedName>
        <fullName evidence="1">Uncharacterized protein</fullName>
    </submittedName>
</protein>
<dbReference type="EMBL" id="JBHSSO010000016">
    <property type="protein sequence ID" value="MFC6289755.1"/>
    <property type="molecule type" value="Genomic_DNA"/>
</dbReference>
<organism evidence="1 2">
    <name type="scientific">Levilactobacillus angrenensis</name>
    <dbReference type="NCBI Taxonomy" id="2486020"/>
    <lineage>
        <taxon>Bacteria</taxon>
        <taxon>Bacillati</taxon>
        <taxon>Bacillota</taxon>
        <taxon>Bacilli</taxon>
        <taxon>Lactobacillales</taxon>
        <taxon>Lactobacillaceae</taxon>
        <taxon>Levilactobacillus</taxon>
    </lineage>
</organism>
<dbReference type="RefSeq" id="WP_125574679.1">
    <property type="nucleotide sequence ID" value="NZ_JBHSSO010000016.1"/>
</dbReference>
<proteinExistence type="predicted"/>
<name>A0ABW1U8L9_9LACO</name>
<accession>A0ABW1U8L9</accession>
<evidence type="ECO:0000313" key="2">
    <source>
        <dbReference type="Proteomes" id="UP001596258"/>
    </source>
</evidence>
<dbReference type="Proteomes" id="UP001596258">
    <property type="component" value="Unassembled WGS sequence"/>
</dbReference>
<sequence length="187" mass="21397">MKQRPIKTGLIAFFAVIGFIGLANTSADAKVVWTFGNSDKSIQTAPKALRGTWYGYQSSYDKHPSKLIINKKSFTVATTAGKRTLKYAKSWKTASKRKKLPNVDLRKSRYHWYYFAINLKRNWDPLASQIWYGQVLPVKYGHQKALAYVPVVSEKASRVTLLTKKKYKHPIYKSAKHMTVINFYGGK</sequence>